<keyword evidence="2" id="KW-1185">Reference proteome</keyword>
<dbReference type="InParanoid" id="D3BVA3"/>
<dbReference type="Proteomes" id="UP000001396">
    <property type="component" value="Unassembled WGS sequence"/>
</dbReference>
<gene>
    <name evidence="1" type="ORF">PPL_11629</name>
</gene>
<sequence length="41" mass="4957">MYDRDNCKSDRSNDSNNDIYEMFFDLLTDFEPPVSEMFILE</sequence>
<dbReference type="RefSeq" id="XP_020426794.1">
    <property type="nucleotide sequence ID" value="XM_020582378.1"/>
</dbReference>
<dbReference type="EMBL" id="ADBJ01000062">
    <property type="protein sequence ID" value="EFA74660.1"/>
    <property type="molecule type" value="Genomic_DNA"/>
</dbReference>
<comment type="caution">
    <text evidence="1">The sequence shown here is derived from an EMBL/GenBank/DDBJ whole genome shotgun (WGS) entry which is preliminary data.</text>
</comment>
<reference evidence="1 2" key="1">
    <citation type="journal article" date="2011" name="Genome Res.">
        <title>Phylogeny-wide analysis of social amoeba genomes highlights ancient origins for complex intercellular communication.</title>
        <authorList>
            <person name="Heidel A.J."/>
            <person name="Lawal H.M."/>
            <person name="Felder M."/>
            <person name="Schilde C."/>
            <person name="Helps N.R."/>
            <person name="Tunggal B."/>
            <person name="Rivero F."/>
            <person name="John U."/>
            <person name="Schleicher M."/>
            <person name="Eichinger L."/>
            <person name="Platzer M."/>
            <person name="Noegel A.A."/>
            <person name="Schaap P."/>
            <person name="Gloeckner G."/>
        </authorList>
    </citation>
    <scope>NUCLEOTIDE SEQUENCE [LARGE SCALE GENOMIC DNA]</scope>
    <source>
        <strain evidence="2">ATCC 26659 / Pp 5 / PN500</strain>
    </source>
</reference>
<evidence type="ECO:0000313" key="1">
    <source>
        <dbReference type="EMBL" id="EFA74660.1"/>
    </source>
</evidence>
<proteinExistence type="predicted"/>
<name>D3BVA3_HETP5</name>
<evidence type="ECO:0000313" key="2">
    <source>
        <dbReference type="Proteomes" id="UP000001396"/>
    </source>
</evidence>
<organism evidence="1 2">
    <name type="scientific">Heterostelium pallidum (strain ATCC 26659 / Pp 5 / PN500)</name>
    <name type="common">Cellular slime mold</name>
    <name type="synonym">Polysphondylium pallidum</name>
    <dbReference type="NCBI Taxonomy" id="670386"/>
    <lineage>
        <taxon>Eukaryota</taxon>
        <taxon>Amoebozoa</taxon>
        <taxon>Evosea</taxon>
        <taxon>Eumycetozoa</taxon>
        <taxon>Dictyostelia</taxon>
        <taxon>Acytosteliales</taxon>
        <taxon>Acytosteliaceae</taxon>
        <taxon>Heterostelium</taxon>
    </lineage>
</organism>
<accession>D3BVA3</accession>
<protein>
    <submittedName>
        <fullName evidence="1">Uncharacterized protein</fullName>
    </submittedName>
</protein>
<dbReference type="AlphaFoldDB" id="D3BVA3"/>
<dbReference type="GeneID" id="31367097"/>